<reference evidence="1 2" key="2">
    <citation type="journal article" date="2015" name="Stand. Genomic Sci.">
        <title>High quality draft genomic sequence of Arenimonas donghaensis DSM 18148(T).</title>
        <authorList>
            <person name="Chen F."/>
            <person name="Wang H."/>
            <person name="Cao Y."/>
            <person name="Li X."/>
            <person name="Wang G."/>
        </authorList>
    </citation>
    <scope>NUCLEOTIDE SEQUENCE [LARGE SCALE GENOMIC DNA]</scope>
    <source>
        <strain evidence="1 2">HO3-R19</strain>
    </source>
</reference>
<dbReference type="AlphaFoldDB" id="A0A087MLZ4"/>
<proteinExistence type="predicted"/>
<evidence type="ECO:0000313" key="1">
    <source>
        <dbReference type="EMBL" id="KFL37897.1"/>
    </source>
</evidence>
<keyword evidence="2" id="KW-1185">Reference proteome</keyword>
<name>A0A087MLZ4_9GAMM</name>
<reference evidence="2" key="1">
    <citation type="submission" date="2013-08" db="EMBL/GenBank/DDBJ databases">
        <title>Genome sequencing of Arenimonas donghaensis.</title>
        <authorList>
            <person name="Chen F."/>
            <person name="Wang G."/>
        </authorList>
    </citation>
    <scope>NUCLEOTIDE SEQUENCE [LARGE SCALE GENOMIC DNA]</scope>
    <source>
        <strain evidence="2">HO3-R19</strain>
    </source>
</reference>
<dbReference type="EMBL" id="AVCJ01000001">
    <property type="protein sequence ID" value="KFL37897.1"/>
    <property type="molecule type" value="Genomic_DNA"/>
</dbReference>
<accession>A0A087MLZ4</accession>
<comment type="caution">
    <text evidence="1">The sequence shown here is derived from an EMBL/GenBank/DDBJ whole genome shotgun (WGS) entry which is preliminary data.</text>
</comment>
<dbReference type="STRING" id="1121014.N788_01630"/>
<evidence type="ECO:0000313" key="2">
    <source>
        <dbReference type="Proteomes" id="UP000029085"/>
    </source>
</evidence>
<protein>
    <submittedName>
        <fullName evidence="1">Uncharacterized protein</fullName>
    </submittedName>
</protein>
<dbReference type="Proteomes" id="UP000029085">
    <property type="component" value="Unassembled WGS sequence"/>
</dbReference>
<organism evidence="1 2">
    <name type="scientific">Arenimonas donghaensis DSM 18148 = HO3-R19</name>
    <dbReference type="NCBI Taxonomy" id="1121014"/>
    <lineage>
        <taxon>Bacteria</taxon>
        <taxon>Pseudomonadati</taxon>
        <taxon>Pseudomonadota</taxon>
        <taxon>Gammaproteobacteria</taxon>
        <taxon>Lysobacterales</taxon>
        <taxon>Lysobacteraceae</taxon>
        <taxon>Arenimonas</taxon>
    </lineage>
</organism>
<sequence>MANAILARAGQGNLLTDTSAARPILRVGPQEIVGSKVARAAFSTIQALFQSKAVAERFKPVQLVGFMTDSQDVNGCAFALRPEEHVHAISVTFGSFLDSLFTAYRLLSERSVWSTLPFEGVTDGVIIATGKTLPMPSDRPRRELAARLAQRALFATFLHEMAHVLRGHTHYLSMIHGLEVFDEKDPSGLPAHGVSERILLEIDADDFTGRFLSDIYLRPWPTPAALMADPVGKNLVQEVMTAVAMTFCQFEASPGRYPPGFLRAEWVLFGMFSHKGFPPKELAPLVLSHVEQIRQVLVDLGLCARLDEKADLEARMQFFKRLEPAREARIRDWLSYRPWPTPELESARTQ</sequence>
<gene>
    <name evidence="1" type="ORF">N788_01630</name>
</gene>